<sequence length="160" mass="18103">MGSLESQGMALERDRLPAQEVVTFQDVAVDFTRGEWRLLSPPQKELYKEVMLENAWNLLSVGLPALPEDVISYLEQREAPWMLEREGPRSCCPGEILLEMKVTREDMSLSVEEMDKQRLMSDVPVCLECGWYAVNRCHRRCSSASVPGLVSSGMMCFVGN</sequence>
<dbReference type="InterPro" id="IPR036051">
    <property type="entry name" value="KRAB_dom_sf"/>
</dbReference>
<dbReference type="CDD" id="cd07765">
    <property type="entry name" value="KRAB_A-box"/>
    <property type="match status" value="1"/>
</dbReference>
<dbReference type="InterPro" id="IPR050169">
    <property type="entry name" value="Krueppel_C2H2_ZnF"/>
</dbReference>
<dbReference type="PANTHER" id="PTHR23232">
    <property type="entry name" value="KRAB DOMAIN C2H2 ZINC FINGER"/>
    <property type="match status" value="1"/>
</dbReference>
<organism evidence="2 3">
    <name type="scientific">Monodelphis domestica</name>
    <name type="common">Gray short-tailed opossum</name>
    <dbReference type="NCBI Taxonomy" id="13616"/>
    <lineage>
        <taxon>Eukaryota</taxon>
        <taxon>Metazoa</taxon>
        <taxon>Chordata</taxon>
        <taxon>Craniata</taxon>
        <taxon>Vertebrata</taxon>
        <taxon>Euteleostomi</taxon>
        <taxon>Mammalia</taxon>
        <taxon>Metatheria</taxon>
        <taxon>Didelphimorphia</taxon>
        <taxon>Didelphidae</taxon>
        <taxon>Monodelphis</taxon>
    </lineage>
</organism>
<dbReference type="Proteomes" id="UP000002280">
    <property type="component" value="Unplaced"/>
</dbReference>
<reference evidence="2" key="2">
    <citation type="submission" date="2025-08" db="UniProtKB">
        <authorList>
            <consortium name="Ensembl"/>
        </authorList>
    </citation>
    <scope>IDENTIFICATION</scope>
</reference>
<dbReference type="PROSITE" id="PS50805">
    <property type="entry name" value="KRAB"/>
    <property type="match status" value="1"/>
</dbReference>
<dbReference type="GeneTree" id="ENSGT00940000155965"/>
<keyword evidence="3" id="KW-1185">Reference proteome</keyword>
<dbReference type="Ensembl" id="ENSMODT00000084647.1">
    <property type="protein sequence ID" value="ENSMODP00000057635.1"/>
    <property type="gene ID" value="ENSMODG00000043460.1"/>
</dbReference>
<accession>A0A5F8HDR8</accession>
<reference evidence="2" key="3">
    <citation type="submission" date="2025-09" db="UniProtKB">
        <authorList>
            <consortium name="Ensembl"/>
        </authorList>
    </citation>
    <scope>IDENTIFICATION</scope>
</reference>
<dbReference type="Pfam" id="PF01352">
    <property type="entry name" value="KRAB"/>
    <property type="match status" value="1"/>
</dbReference>
<evidence type="ECO:0000313" key="2">
    <source>
        <dbReference type="Ensembl" id="ENSMODP00000057635.1"/>
    </source>
</evidence>
<dbReference type="SUPFAM" id="SSF109640">
    <property type="entry name" value="KRAB domain (Kruppel-associated box)"/>
    <property type="match status" value="1"/>
</dbReference>
<dbReference type="PANTHER" id="PTHR23232:SF117">
    <property type="entry name" value="KRAB DOMAIN-CONTAINING PROTEIN"/>
    <property type="match status" value="1"/>
</dbReference>
<dbReference type="SMART" id="SM00349">
    <property type="entry name" value="KRAB"/>
    <property type="match status" value="1"/>
</dbReference>
<feature type="domain" description="KRAB" evidence="1">
    <location>
        <begin position="22"/>
        <end position="93"/>
    </location>
</feature>
<evidence type="ECO:0000259" key="1">
    <source>
        <dbReference type="PROSITE" id="PS50805"/>
    </source>
</evidence>
<dbReference type="InterPro" id="IPR001909">
    <property type="entry name" value="KRAB"/>
</dbReference>
<evidence type="ECO:0000313" key="3">
    <source>
        <dbReference type="Proteomes" id="UP000002280"/>
    </source>
</evidence>
<protein>
    <recommendedName>
        <fullName evidence="1">KRAB domain-containing protein</fullName>
    </recommendedName>
</protein>
<dbReference type="Gene3D" id="6.10.140.140">
    <property type="match status" value="1"/>
</dbReference>
<dbReference type="AlphaFoldDB" id="A0A5F8HDR8"/>
<dbReference type="GO" id="GO:0006355">
    <property type="term" value="P:regulation of DNA-templated transcription"/>
    <property type="evidence" value="ECO:0007669"/>
    <property type="project" value="InterPro"/>
</dbReference>
<name>A0A5F8HDR8_MONDO</name>
<proteinExistence type="predicted"/>
<reference evidence="2" key="1">
    <citation type="journal article" date="2007" name="Nature">
        <title>Genome of the marsupial Monodelphis domestica reveals innovation in non-coding sequences.</title>
        <authorList>
            <person name="Mikkelsen T.S."/>
            <person name="Wakefield M.J."/>
            <person name="Aken B."/>
            <person name="Amemiya C.T."/>
            <person name="Chang J.L."/>
            <person name="Duke S."/>
            <person name="Garber M."/>
            <person name="Gentles A.J."/>
            <person name="Goodstadt L."/>
            <person name="Heger A."/>
            <person name="Jurka J."/>
            <person name="Kamal M."/>
            <person name="Mauceli E."/>
            <person name="Searle S.M."/>
            <person name="Sharpe T."/>
            <person name="Baker M.L."/>
            <person name="Batzer M.A."/>
            <person name="Benos P.V."/>
            <person name="Belov K."/>
            <person name="Clamp M."/>
            <person name="Cook A."/>
            <person name="Cuff J."/>
            <person name="Das R."/>
            <person name="Davidow L."/>
            <person name="Deakin J.E."/>
            <person name="Fazzari M.J."/>
            <person name="Glass J.L."/>
            <person name="Grabherr M."/>
            <person name="Greally J.M."/>
            <person name="Gu W."/>
            <person name="Hore T.A."/>
            <person name="Huttley G.A."/>
            <person name="Kleber M."/>
            <person name="Jirtle R.L."/>
            <person name="Koina E."/>
            <person name="Lee J.T."/>
            <person name="Mahony S."/>
            <person name="Marra M.A."/>
            <person name="Miller R.D."/>
            <person name="Nicholls R.D."/>
            <person name="Oda M."/>
            <person name="Papenfuss A.T."/>
            <person name="Parra Z.E."/>
            <person name="Pollock D.D."/>
            <person name="Ray D.A."/>
            <person name="Schein J.E."/>
            <person name="Speed T.P."/>
            <person name="Thompson K."/>
            <person name="VandeBerg J.L."/>
            <person name="Wade C.M."/>
            <person name="Walker J.A."/>
            <person name="Waters P.D."/>
            <person name="Webber C."/>
            <person name="Weidman J.R."/>
            <person name="Xie X."/>
            <person name="Zody M.C."/>
            <person name="Baldwin J."/>
            <person name="Abdouelleil A."/>
            <person name="Abdulkadir J."/>
            <person name="Abebe A."/>
            <person name="Abera B."/>
            <person name="Abreu J."/>
            <person name="Acer S.C."/>
            <person name="Aftuck L."/>
            <person name="Alexander A."/>
            <person name="An P."/>
            <person name="Anderson E."/>
            <person name="Anderson S."/>
            <person name="Arachi H."/>
            <person name="Azer M."/>
            <person name="Bachantsang P."/>
            <person name="Barry A."/>
            <person name="Bayul T."/>
            <person name="Berlin A."/>
            <person name="Bessette D."/>
            <person name="Bloom T."/>
            <person name="Bloom T."/>
            <person name="Boguslavskiy L."/>
            <person name="Bonnet C."/>
            <person name="Boukhgalter B."/>
            <person name="Bourzgui I."/>
            <person name="Brown A."/>
            <person name="Cahill P."/>
            <person name="Channer S."/>
            <person name="Cheshatsang Y."/>
            <person name="Chuda L."/>
            <person name="Citroen M."/>
            <person name="Collymore A."/>
            <person name="Cooke P."/>
            <person name="Costello M."/>
            <person name="D'Aco K."/>
            <person name="Daza R."/>
            <person name="De Haan G."/>
            <person name="DeGray S."/>
            <person name="DeMaso C."/>
            <person name="Dhargay N."/>
            <person name="Dooley K."/>
            <person name="Dooley E."/>
            <person name="Doricent M."/>
            <person name="Dorje P."/>
            <person name="Dorjee K."/>
            <person name="Dupes A."/>
            <person name="Elong R."/>
            <person name="Falk J."/>
            <person name="Farina A."/>
            <person name="Faro S."/>
            <person name="Ferguson D."/>
            <person name="Fisher S."/>
            <person name="Foley C.D."/>
            <person name="Franke A."/>
            <person name="Friedrich D."/>
            <person name="Gadbois L."/>
            <person name="Gearin G."/>
            <person name="Gearin C.R."/>
            <person name="Giannoukos G."/>
            <person name="Goode T."/>
            <person name="Graham J."/>
            <person name="Grandbois E."/>
            <person name="Grewal S."/>
            <person name="Gyaltsen K."/>
            <person name="Hafez N."/>
            <person name="Hagos B."/>
            <person name="Hall J."/>
            <person name="Henson C."/>
            <person name="Hollinger A."/>
            <person name="Honan T."/>
            <person name="Huard M.D."/>
            <person name="Hughes L."/>
            <person name="Hurhula B."/>
            <person name="Husby M.E."/>
            <person name="Kamat A."/>
            <person name="Kanga B."/>
            <person name="Kashin S."/>
            <person name="Khazanovich D."/>
            <person name="Kisner P."/>
            <person name="Lance K."/>
            <person name="Lara M."/>
            <person name="Lee W."/>
            <person name="Lennon N."/>
            <person name="Letendre F."/>
            <person name="LeVine R."/>
            <person name="Lipovsky A."/>
            <person name="Liu X."/>
            <person name="Liu J."/>
            <person name="Liu S."/>
            <person name="Lokyitsang T."/>
            <person name="Lokyitsang Y."/>
            <person name="Lubonja R."/>
            <person name="Lui A."/>
            <person name="MacDonald P."/>
            <person name="Magnisalis V."/>
            <person name="Maru K."/>
            <person name="Matthews C."/>
            <person name="McCusker W."/>
            <person name="McDonough S."/>
            <person name="Mehta T."/>
            <person name="Meldrim J."/>
            <person name="Meneus L."/>
            <person name="Mihai O."/>
            <person name="Mihalev A."/>
            <person name="Mihova T."/>
            <person name="Mittelman R."/>
            <person name="Mlenga V."/>
            <person name="Montmayeur A."/>
            <person name="Mulrain L."/>
            <person name="Navidi A."/>
            <person name="Naylor J."/>
            <person name="Negash T."/>
            <person name="Nguyen T."/>
            <person name="Nguyen N."/>
            <person name="Nicol R."/>
            <person name="Norbu C."/>
            <person name="Norbu N."/>
            <person name="Novod N."/>
            <person name="O'Neill B."/>
            <person name="Osman S."/>
            <person name="Markiewicz E."/>
            <person name="Oyono O.L."/>
            <person name="Patti C."/>
            <person name="Phunkhang P."/>
            <person name="Pierre F."/>
            <person name="Priest M."/>
            <person name="Raghuraman S."/>
            <person name="Rege F."/>
            <person name="Reyes R."/>
            <person name="Rise C."/>
            <person name="Rogov P."/>
            <person name="Ross K."/>
            <person name="Ryan E."/>
            <person name="Settipalli S."/>
            <person name="Shea T."/>
            <person name="Sherpa N."/>
            <person name="Shi L."/>
            <person name="Shih D."/>
            <person name="Sparrow T."/>
            <person name="Spaulding J."/>
            <person name="Stalker J."/>
            <person name="Stange-Thomann N."/>
            <person name="Stavropoulos S."/>
            <person name="Stone C."/>
            <person name="Strader C."/>
            <person name="Tesfaye S."/>
            <person name="Thomson T."/>
            <person name="Thoulutsang Y."/>
            <person name="Thoulutsang D."/>
            <person name="Topham K."/>
            <person name="Topping I."/>
            <person name="Tsamla T."/>
            <person name="Vassiliev H."/>
            <person name="Vo A."/>
            <person name="Wangchuk T."/>
            <person name="Wangdi T."/>
            <person name="Weiand M."/>
            <person name="Wilkinson J."/>
            <person name="Wilson A."/>
            <person name="Yadav S."/>
            <person name="Young G."/>
            <person name="Yu Q."/>
            <person name="Zembek L."/>
            <person name="Zhong D."/>
            <person name="Zimmer A."/>
            <person name="Zwirko Z."/>
            <person name="Jaffe D.B."/>
            <person name="Alvarez P."/>
            <person name="Brockman W."/>
            <person name="Butler J."/>
            <person name="Chin C."/>
            <person name="Gnerre S."/>
            <person name="MacCallum I."/>
            <person name="Graves J.A."/>
            <person name="Ponting C.P."/>
            <person name="Breen M."/>
            <person name="Samollow P.B."/>
            <person name="Lander E.S."/>
            <person name="Lindblad-Toh K."/>
        </authorList>
    </citation>
    <scope>NUCLEOTIDE SEQUENCE [LARGE SCALE GENOMIC DNA]</scope>
</reference>
<dbReference type="Bgee" id="ENSMODG00000043460">
    <property type="expression patterns" value="Expressed in placenta and 23 other cell types or tissues"/>
</dbReference>